<dbReference type="Pfam" id="PF00931">
    <property type="entry name" value="NB-ARC"/>
    <property type="match status" value="1"/>
</dbReference>
<evidence type="ECO:0000313" key="3">
    <source>
        <dbReference type="Proteomes" id="UP001285441"/>
    </source>
</evidence>
<dbReference type="InterPro" id="IPR002182">
    <property type="entry name" value="NB-ARC"/>
</dbReference>
<dbReference type="Gene3D" id="3.40.50.300">
    <property type="entry name" value="P-loop containing nucleotide triphosphate hydrolases"/>
    <property type="match status" value="1"/>
</dbReference>
<dbReference type="AlphaFoldDB" id="A0AAE0NXQ0"/>
<keyword evidence="3" id="KW-1185">Reference proteome</keyword>
<reference evidence="2" key="2">
    <citation type="submission" date="2023-06" db="EMBL/GenBank/DDBJ databases">
        <authorList>
            <consortium name="Lawrence Berkeley National Laboratory"/>
            <person name="Haridas S."/>
            <person name="Hensen N."/>
            <person name="Bonometti L."/>
            <person name="Westerberg I."/>
            <person name="Brannstrom I.O."/>
            <person name="Guillou S."/>
            <person name="Cros-Aarteil S."/>
            <person name="Calhoun S."/>
            <person name="Kuo A."/>
            <person name="Mondo S."/>
            <person name="Pangilinan J."/>
            <person name="Riley R."/>
            <person name="LaButti K."/>
            <person name="Andreopoulos B."/>
            <person name="Lipzen A."/>
            <person name="Chen C."/>
            <person name="Yanf M."/>
            <person name="Daum C."/>
            <person name="Ng V."/>
            <person name="Clum A."/>
            <person name="Steindorff A."/>
            <person name="Ohm R."/>
            <person name="Martin F."/>
            <person name="Silar P."/>
            <person name="Natvig D."/>
            <person name="Lalanne C."/>
            <person name="Gautier V."/>
            <person name="Ament-velasquez S.L."/>
            <person name="Kruys A."/>
            <person name="Hutchinson M.I."/>
            <person name="Powell A.J."/>
            <person name="Barry K."/>
            <person name="Miller A.N."/>
            <person name="Grigoriev I.V."/>
            <person name="Debuchy R."/>
            <person name="Gladieux P."/>
            <person name="Thoren M.H."/>
            <person name="Johannesson H."/>
        </authorList>
    </citation>
    <scope>NUCLEOTIDE SEQUENCE</scope>
    <source>
        <strain evidence="2">CBS 232.78</strain>
    </source>
</reference>
<dbReference type="InterPro" id="IPR011990">
    <property type="entry name" value="TPR-like_helical_dom_sf"/>
</dbReference>
<gene>
    <name evidence="2" type="ORF">B0H63DRAFT_518785</name>
</gene>
<evidence type="ECO:0000313" key="2">
    <source>
        <dbReference type="EMBL" id="KAK3389549.1"/>
    </source>
</evidence>
<dbReference type="EMBL" id="JAULSW010000002">
    <property type="protein sequence ID" value="KAK3389549.1"/>
    <property type="molecule type" value="Genomic_DNA"/>
</dbReference>
<dbReference type="SUPFAM" id="SSF48452">
    <property type="entry name" value="TPR-like"/>
    <property type="match status" value="1"/>
</dbReference>
<dbReference type="SUPFAM" id="SSF52540">
    <property type="entry name" value="P-loop containing nucleoside triphosphate hydrolases"/>
    <property type="match status" value="1"/>
</dbReference>
<accession>A0AAE0NXQ0</accession>
<dbReference type="InterPro" id="IPR027417">
    <property type="entry name" value="P-loop_NTPase"/>
</dbReference>
<comment type="caution">
    <text evidence="2">The sequence shown here is derived from an EMBL/GenBank/DDBJ whole genome shotgun (WGS) entry which is preliminary data.</text>
</comment>
<dbReference type="Proteomes" id="UP001285441">
    <property type="component" value="Unassembled WGS sequence"/>
</dbReference>
<feature type="domain" description="NB-ARC" evidence="1">
    <location>
        <begin position="111"/>
        <end position="191"/>
    </location>
</feature>
<evidence type="ECO:0000259" key="1">
    <source>
        <dbReference type="Pfam" id="PF00931"/>
    </source>
</evidence>
<name>A0AAE0NXQ0_9PEZI</name>
<organism evidence="2 3">
    <name type="scientific">Podospora didyma</name>
    <dbReference type="NCBI Taxonomy" id="330526"/>
    <lineage>
        <taxon>Eukaryota</taxon>
        <taxon>Fungi</taxon>
        <taxon>Dikarya</taxon>
        <taxon>Ascomycota</taxon>
        <taxon>Pezizomycotina</taxon>
        <taxon>Sordariomycetes</taxon>
        <taxon>Sordariomycetidae</taxon>
        <taxon>Sordariales</taxon>
        <taxon>Podosporaceae</taxon>
        <taxon>Podospora</taxon>
    </lineage>
</organism>
<protein>
    <recommendedName>
        <fullName evidence="1">NB-ARC domain-containing protein</fullName>
    </recommendedName>
</protein>
<dbReference type="GO" id="GO:0043531">
    <property type="term" value="F:ADP binding"/>
    <property type="evidence" value="ECO:0007669"/>
    <property type="project" value="InterPro"/>
</dbReference>
<sequence length="668" mass="74857">MNEIALTIEDTAKDIKAVQNAIPEVLQQLSVIKDKIPSPLTSAQSSTAEELLPEILQKVSIIHDTVTSPPVPAPAQPSAPSSPPARFFNVPYHRARNFIGQDKPMTTFDGMAQAVFEMLRNTNIPFLVVLDNLGDPTLLAKARQCLPASPNSSVIITTRIQQVLELATVSGTMEIDSITEDDAMRLFFQSTKRSQDATVSDRLSAETIVRELCQHPLAVTQAGHFVHRKKMDLRLFMSQFEKLKLSILCEIPQMTDYYAKLGGCEIMTALNVFTAWQISASFAIFCSIVNPWGSPKEMSQETGSFLAAYLGNWGTDIFSDILSEFADLGLIQEFHLGYGGYYRATLHKLVKDLILLRLTRDQRSQYEALEAEMMLQKIGAAKNQTEIAASDSALEPEPAATFKHQMEELRRLAPSLHPSQGYTALDCRAMQRIIVSLAENGLGQLTFDEVKEMFCVTSERMRDVTTNVAASMRLESLYRILLPLIRHYGLYSVSAIANIYYMAILYRTSGGPQNTGIAAAIWRCAISRRLSLVNVESYQNSVTNLDQDAMMARSAQELGPLLTTPRNYEETQGHLERAFIYYERTEDRLRLNTIEALGFLAEALSYQGRREEAIRYCQSAIRRHVLADRLGCLYMLEISHFMALQMMHLKDYSAAEGIVRALKTSLEE</sequence>
<reference evidence="2" key="1">
    <citation type="journal article" date="2023" name="Mol. Phylogenet. Evol.">
        <title>Genome-scale phylogeny and comparative genomics of the fungal order Sordariales.</title>
        <authorList>
            <person name="Hensen N."/>
            <person name="Bonometti L."/>
            <person name="Westerberg I."/>
            <person name="Brannstrom I.O."/>
            <person name="Guillou S."/>
            <person name="Cros-Aarteil S."/>
            <person name="Calhoun S."/>
            <person name="Haridas S."/>
            <person name="Kuo A."/>
            <person name="Mondo S."/>
            <person name="Pangilinan J."/>
            <person name="Riley R."/>
            <person name="LaButti K."/>
            <person name="Andreopoulos B."/>
            <person name="Lipzen A."/>
            <person name="Chen C."/>
            <person name="Yan M."/>
            <person name="Daum C."/>
            <person name="Ng V."/>
            <person name="Clum A."/>
            <person name="Steindorff A."/>
            <person name="Ohm R.A."/>
            <person name="Martin F."/>
            <person name="Silar P."/>
            <person name="Natvig D.O."/>
            <person name="Lalanne C."/>
            <person name="Gautier V."/>
            <person name="Ament-Velasquez S.L."/>
            <person name="Kruys A."/>
            <person name="Hutchinson M.I."/>
            <person name="Powell A.J."/>
            <person name="Barry K."/>
            <person name="Miller A.N."/>
            <person name="Grigoriev I.V."/>
            <person name="Debuchy R."/>
            <person name="Gladieux P."/>
            <person name="Hiltunen Thoren M."/>
            <person name="Johannesson H."/>
        </authorList>
    </citation>
    <scope>NUCLEOTIDE SEQUENCE</scope>
    <source>
        <strain evidence="2">CBS 232.78</strain>
    </source>
</reference>
<proteinExistence type="predicted"/>
<dbReference type="Gene3D" id="1.25.40.10">
    <property type="entry name" value="Tetratricopeptide repeat domain"/>
    <property type="match status" value="1"/>
</dbReference>